<reference evidence="3" key="1">
    <citation type="submission" date="2019-08" db="EMBL/GenBank/DDBJ databases">
        <authorList>
            <person name="Kucharzyk K."/>
            <person name="Murdoch R.W."/>
            <person name="Higgins S."/>
            <person name="Loffler F."/>
        </authorList>
    </citation>
    <scope>NUCLEOTIDE SEQUENCE</scope>
</reference>
<dbReference type="NCBIfam" id="TIGR02675">
    <property type="entry name" value="tape_meas_nterm"/>
    <property type="match status" value="1"/>
</dbReference>
<dbReference type="InterPro" id="IPR013491">
    <property type="entry name" value="Tape_meas_N"/>
</dbReference>
<evidence type="ECO:0000313" key="3">
    <source>
        <dbReference type="EMBL" id="MPM11556.1"/>
    </source>
</evidence>
<protein>
    <recommendedName>
        <fullName evidence="2">Tape measure protein N-terminal domain-containing protein</fullName>
    </recommendedName>
</protein>
<evidence type="ECO:0000256" key="1">
    <source>
        <dbReference type="SAM" id="Coils"/>
    </source>
</evidence>
<proteinExistence type="predicted"/>
<gene>
    <name evidence="3" type="ORF">SDC9_57902</name>
</gene>
<sequence length="663" mass="70684">MPDSSILITAKDNYTSAVSKMSQTTKSFSKNADDMQRILTNLTNQKHDLKLDAQKARDELKALEKQYLATGDAQDKLAMDSSAQKYDDIRRNLSLVTKGASEAERQMQRTGDAFRKTGNQSVGFSSIVSAVASAGALKMLGDVALNATNTFIGSAAGNETGTMISSVLSSAISGAAIGSIIPGIGTAVGAAIGAGTGLLSGATANFETKDTAFKSYVQDAYNTVTGEQSTSLSAGSATAASRETTQLSFSTLFGSKEKASAYLSSLTDFAAKTPYAYDDLTSISKTLKTFGYAVEDMIPTLTKVGDAGAALGLSTSDISTVATYIGRMKSSDKATLEYLNPLNERGFSVFQWIADDLNTSIAKVYEKISKGELSGSYVSDLILNQFQNLYGGMMDIQSKTFEGLSSTLSDVQTELDNAMGKGYNDERKKGITSEIDFLSGENGQKMQEAYSAIGAWKADLENEKEKYIRDALDAAMKSDEYVTAQQEGDAAEMGRILMAAKVQGMNDYNASPDAKLAVQSDIDLAKSIQEDTASDDAYWNAGYQKGQQFSKGLAFGMMNGFDSSASMPADGGYTYTDPYGRTNYASNAYGLTRVPYNNFPALLHEDEQVLTASEARSYKNGGGVNVTVTGNNFTVRDDGDAERIADLVGQKVYRAFLLAAPAS</sequence>
<name>A0A644X5W9_9ZZZZ</name>
<feature type="coiled-coil region" evidence="1">
    <location>
        <begin position="32"/>
        <end position="73"/>
    </location>
</feature>
<organism evidence="3">
    <name type="scientific">bioreactor metagenome</name>
    <dbReference type="NCBI Taxonomy" id="1076179"/>
    <lineage>
        <taxon>unclassified sequences</taxon>
        <taxon>metagenomes</taxon>
        <taxon>ecological metagenomes</taxon>
    </lineage>
</organism>
<accession>A0A644X5W9</accession>
<feature type="domain" description="Tape measure protein N-terminal" evidence="2">
    <location>
        <begin position="237"/>
        <end position="415"/>
    </location>
</feature>
<dbReference type="EMBL" id="VSSQ01001845">
    <property type="protein sequence ID" value="MPM11556.1"/>
    <property type="molecule type" value="Genomic_DNA"/>
</dbReference>
<comment type="caution">
    <text evidence="3">The sequence shown here is derived from an EMBL/GenBank/DDBJ whole genome shotgun (WGS) entry which is preliminary data.</text>
</comment>
<dbReference type="AlphaFoldDB" id="A0A644X5W9"/>
<keyword evidence="1" id="KW-0175">Coiled coil</keyword>
<dbReference type="Pfam" id="PF20155">
    <property type="entry name" value="TMP_3"/>
    <property type="match status" value="1"/>
</dbReference>
<evidence type="ECO:0000259" key="2">
    <source>
        <dbReference type="Pfam" id="PF20155"/>
    </source>
</evidence>